<reference evidence="2" key="1">
    <citation type="submission" date="2022-07" db="EMBL/GenBank/DDBJ databases">
        <title>Genome Sequence of Leucocoprinus birnbaumii.</title>
        <authorList>
            <person name="Buettner E."/>
        </authorList>
    </citation>
    <scope>NUCLEOTIDE SEQUENCE</scope>
    <source>
        <strain evidence="2">VT141</strain>
    </source>
</reference>
<protein>
    <recommendedName>
        <fullName evidence="4">JmjC domain-containing protein</fullName>
    </recommendedName>
</protein>
<keyword evidence="1" id="KW-1133">Transmembrane helix</keyword>
<accession>A0AAD5VH47</accession>
<dbReference type="SUPFAM" id="SSF51197">
    <property type="entry name" value="Clavaminate synthase-like"/>
    <property type="match status" value="1"/>
</dbReference>
<dbReference type="AlphaFoldDB" id="A0AAD5VH47"/>
<evidence type="ECO:0000313" key="2">
    <source>
        <dbReference type="EMBL" id="KAJ3556393.1"/>
    </source>
</evidence>
<gene>
    <name evidence="2" type="ORF">NP233_g11988</name>
</gene>
<evidence type="ECO:0000313" key="3">
    <source>
        <dbReference type="Proteomes" id="UP001213000"/>
    </source>
</evidence>
<keyword evidence="3" id="KW-1185">Reference proteome</keyword>
<dbReference type="Gene3D" id="2.60.120.650">
    <property type="entry name" value="Cupin"/>
    <property type="match status" value="1"/>
</dbReference>
<name>A0AAD5VH47_9AGAR</name>
<sequence length="305" mass="34782">MLEPVIADGAPAQLGTPFSLYDCWEQKVFEWTPIAHIDWFEAVKANLPKPSYEWYPCIIGQGPFVVMDRDQFAVSVDAEQQRLISLQSLLLLDDRTSNRNSYEFNEALLLKLVGGNRRRIIEIYDYSIDEDDDNACHRKGTMQTILEACGMKGRILNALDLPNPTRTLANDSLGLASCFKTWCSIYKPPFMDVKAAYPSVSLAWFLVALAGAFTYWHLDSNGLLTRIRVLTGKRLWIIAEYEDLKLSDIDLFTQDDYSNFGMNTKILKLHPIVLTPGMEFVMRPGVLHMVITLEDSLLHYLSWLC</sequence>
<keyword evidence="1" id="KW-0472">Membrane</keyword>
<feature type="transmembrane region" description="Helical" evidence="1">
    <location>
        <begin position="195"/>
        <end position="218"/>
    </location>
</feature>
<dbReference type="EMBL" id="JANIEX010001582">
    <property type="protein sequence ID" value="KAJ3556393.1"/>
    <property type="molecule type" value="Genomic_DNA"/>
</dbReference>
<evidence type="ECO:0008006" key="4">
    <source>
        <dbReference type="Google" id="ProtNLM"/>
    </source>
</evidence>
<keyword evidence="1" id="KW-0812">Transmembrane</keyword>
<proteinExistence type="predicted"/>
<organism evidence="2 3">
    <name type="scientific">Leucocoprinus birnbaumii</name>
    <dbReference type="NCBI Taxonomy" id="56174"/>
    <lineage>
        <taxon>Eukaryota</taxon>
        <taxon>Fungi</taxon>
        <taxon>Dikarya</taxon>
        <taxon>Basidiomycota</taxon>
        <taxon>Agaricomycotina</taxon>
        <taxon>Agaricomycetes</taxon>
        <taxon>Agaricomycetidae</taxon>
        <taxon>Agaricales</taxon>
        <taxon>Agaricineae</taxon>
        <taxon>Agaricaceae</taxon>
        <taxon>Leucocoprinus</taxon>
    </lineage>
</organism>
<evidence type="ECO:0000256" key="1">
    <source>
        <dbReference type="SAM" id="Phobius"/>
    </source>
</evidence>
<comment type="caution">
    <text evidence="2">The sequence shown here is derived from an EMBL/GenBank/DDBJ whole genome shotgun (WGS) entry which is preliminary data.</text>
</comment>
<dbReference type="Proteomes" id="UP001213000">
    <property type="component" value="Unassembled WGS sequence"/>
</dbReference>